<evidence type="ECO:0000313" key="4">
    <source>
        <dbReference type="Proteomes" id="UP000663854"/>
    </source>
</evidence>
<feature type="domain" description="Carrier" evidence="1">
    <location>
        <begin position="71"/>
        <end position="149"/>
    </location>
</feature>
<dbReference type="GO" id="GO:0003824">
    <property type="term" value="F:catalytic activity"/>
    <property type="evidence" value="ECO:0007669"/>
    <property type="project" value="InterPro"/>
</dbReference>
<dbReference type="Gene3D" id="3.30.300.30">
    <property type="match status" value="1"/>
</dbReference>
<dbReference type="Gene3D" id="3.30.559.10">
    <property type="entry name" value="Chloramphenicol acetyltransferase-like domain"/>
    <property type="match status" value="1"/>
</dbReference>
<dbReference type="AlphaFoldDB" id="A0A815XPQ0"/>
<dbReference type="GO" id="GO:0031177">
    <property type="term" value="F:phosphopantetheine binding"/>
    <property type="evidence" value="ECO:0007669"/>
    <property type="project" value="TreeGrafter"/>
</dbReference>
<feature type="non-terminal residue" evidence="2">
    <location>
        <position position="1"/>
    </location>
</feature>
<name>A0A815XPQ0_9BILA</name>
<dbReference type="Gene3D" id="1.10.1200.10">
    <property type="entry name" value="ACP-like"/>
    <property type="match status" value="1"/>
</dbReference>
<gene>
    <name evidence="3" type="ORF">JXQ802_LOCUS58496</name>
    <name evidence="2" type="ORF">PYM288_LOCUS41865</name>
</gene>
<dbReference type="InterPro" id="IPR001242">
    <property type="entry name" value="Condensation_dom"/>
</dbReference>
<evidence type="ECO:0000313" key="5">
    <source>
        <dbReference type="Proteomes" id="UP000663870"/>
    </source>
</evidence>
<organism evidence="2 4">
    <name type="scientific">Rotaria sordida</name>
    <dbReference type="NCBI Taxonomy" id="392033"/>
    <lineage>
        <taxon>Eukaryota</taxon>
        <taxon>Metazoa</taxon>
        <taxon>Spiralia</taxon>
        <taxon>Gnathifera</taxon>
        <taxon>Rotifera</taxon>
        <taxon>Eurotatoria</taxon>
        <taxon>Bdelloidea</taxon>
        <taxon>Philodinida</taxon>
        <taxon>Philodinidae</taxon>
        <taxon>Rotaria</taxon>
    </lineage>
</organism>
<feature type="non-terminal residue" evidence="2">
    <location>
        <position position="433"/>
    </location>
</feature>
<sequence length="433" mass="50219">YVQSSNINEEQLHKHCQSHLPPHMIPSIFVILEKLPLNANGKIDRKLLPSPSSHFSNPLQRNHTNNLQMKKPHDEIQITLHTLWCDMFQQKQISIDTNIFTIGGHSLLLMQLFHRYQTTFHLERKSLSVSDLFQYPTIIHHSQFIRQAINIEKHFEDYWASLHLIQAPASFAQERIFLDEQIRFSSKSNNVIYAIPLLYRVASVNSHISITRLHHALQFVIMKHSILRTALHIDINGIIIQQCLNVNINNDDIKPYGFSIINLHDDKDRDIDKTIAEIINSCNLFVLTKGCVIHCHILRQYHSDDNLSFKNDDLLTKDDLILFNIHHSAFDGASLSIFLRDFSLAYETDRSLPLDDNALEYIDYSVYEHQMDMTLSSDFWKSQLQTYNLECRLPLPTDRQRSSTDQRSGFASVAQISFDDEISIAFLNYASAH</sequence>
<evidence type="ECO:0000313" key="3">
    <source>
        <dbReference type="EMBL" id="CAF1676744.1"/>
    </source>
</evidence>
<dbReference type="Pfam" id="PF00668">
    <property type="entry name" value="Condensation"/>
    <property type="match status" value="1"/>
</dbReference>
<dbReference type="GO" id="GO:0005737">
    <property type="term" value="C:cytoplasm"/>
    <property type="evidence" value="ECO:0007669"/>
    <property type="project" value="TreeGrafter"/>
</dbReference>
<dbReference type="SUPFAM" id="SSF56801">
    <property type="entry name" value="Acetyl-CoA synthetase-like"/>
    <property type="match status" value="1"/>
</dbReference>
<accession>A0A815XPQ0</accession>
<dbReference type="InterPro" id="IPR045851">
    <property type="entry name" value="AMP-bd_C_sf"/>
</dbReference>
<dbReference type="PANTHER" id="PTHR45527:SF1">
    <property type="entry name" value="FATTY ACID SYNTHASE"/>
    <property type="match status" value="1"/>
</dbReference>
<dbReference type="InterPro" id="IPR036736">
    <property type="entry name" value="ACP-like_sf"/>
</dbReference>
<dbReference type="Pfam" id="PF00550">
    <property type="entry name" value="PP-binding"/>
    <property type="match status" value="1"/>
</dbReference>
<dbReference type="PROSITE" id="PS50075">
    <property type="entry name" value="CARRIER"/>
    <property type="match status" value="1"/>
</dbReference>
<dbReference type="Proteomes" id="UP000663870">
    <property type="component" value="Unassembled WGS sequence"/>
</dbReference>
<dbReference type="Gene3D" id="3.30.559.30">
    <property type="entry name" value="Nonribosomal peptide synthetase, condensation domain"/>
    <property type="match status" value="1"/>
</dbReference>
<dbReference type="EMBL" id="CAJNOH010014998">
    <property type="protein sequence ID" value="CAF1560203.1"/>
    <property type="molecule type" value="Genomic_DNA"/>
</dbReference>
<evidence type="ECO:0000313" key="2">
    <source>
        <dbReference type="EMBL" id="CAF1560203.1"/>
    </source>
</evidence>
<dbReference type="EMBL" id="CAJNOL010016913">
    <property type="protein sequence ID" value="CAF1676744.1"/>
    <property type="molecule type" value="Genomic_DNA"/>
</dbReference>
<protein>
    <recommendedName>
        <fullName evidence="1">Carrier domain-containing protein</fullName>
    </recommendedName>
</protein>
<dbReference type="GO" id="GO:0043041">
    <property type="term" value="P:amino acid activation for nonribosomal peptide biosynthetic process"/>
    <property type="evidence" value="ECO:0007669"/>
    <property type="project" value="TreeGrafter"/>
</dbReference>
<keyword evidence="5" id="KW-1185">Reference proteome</keyword>
<evidence type="ECO:0000259" key="1">
    <source>
        <dbReference type="PROSITE" id="PS50075"/>
    </source>
</evidence>
<dbReference type="Proteomes" id="UP000663854">
    <property type="component" value="Unassembled WGS sequence"/>
</dbReference>
<comment type="caution">
    <text evidence="2">The sequence shown here is derived from an EMBL/GenBank/DDBJ whole genome shotgun (WGS) entry which is preliminary data.</text>
</comment>
<dbReference type="PANTHER" id="PTHR45527">
    <property type="entry name" value="NONRIBOSOMAL PEPTIDE SYNTHETASE"/>
    <property type="match status" value="1"/>
</dbReference>
<dbReference type="InterPro" id="IPR023213">
    <property type="entry name" value="CAT-like_dom_sf"/>
</dbReference>
<dbReference type="InterPro" id="IPR009081">
    <property type="entry name" value="PP-bd_ACP"/>
</dbReference>
<reference evidence="2" key="1">
    <citation type="submission" date="2021-02" db="EMBL/GenBank/DDBJ databases">
        <authorList>
            <person name="Nowell W R."/>
        </authorList>
    </citation>
    <scope>NUCLEOTIDE SEQUENCE</scope>
</reference>
<dbReference type="SUPFAM" id="SSF47336">
    <property type="entry name" value="ACP-like"/>
    <property type="match status" value="1"/>
</dbReference>
<dbReference type="SUPFAM" id="SSF52777">
    <property type="entry name" value="CoA-dependent acyltransferases"/>
    <property type="match status" value="1"/>
</dbReference>
<dbReference type="GO" id="GO:0044550">
    <property type="term" value="P:secondary metabolite biosynthetic process"/>
    <property type="evidence" value="ECO:0007669"/>
    <property type="project" value="TreeGrafter"/>
</dbReference>
<proteinExistence type="predicted"/>